<dbReference type="EMBL" id="JADOER010000009">
    <property type="protein sequence ID" value="MBT9312781.1"/>
    <property type="molecule type" value="Genomic_DNA"/>
</dbReference>
<dbReference type="InterPro" id="IPR006162">
    <property type="entry name" value="Ppantetheine_attach_site"/>
</dbReference>
<dbReference type="InterPro" id="IPR020845">
    <property type="entry name" value="AMP-binding_CS"/>
</dbReference>
<dbReference type="SUPFAM" id="SSF47336">
    <property type="entry name" value="ACP-like"/>
    <property type="match status" value="1"/>
</dbReference>
<dbReference type="Gene3D" id="1.10.1200.10">
    <property type="entry name" value="ACP-like"/>
    <property type="match status" value="1"/>
</dbReference>
<keyword evidence="5" id="KW-0547">Nucleotide-binding</keyword>
<dbReference type="Proteomes" id="UP001196661">
    <property type="component" value="Unassembled WGS sequence"/>
</dbReference>
<evidence type="ECO:0000256" key="4">
    <source>
        <dbReference type="ARBA" id="ARBA00022598"/>
    </source>
</evidence>
<dbReference type="CDD" id="cd05926">
    <property type="entry name" value="FACL_fum10p_like"/>
    <property type="match status" value="1"/>
</dbReference>
<evidence type="ECO:0000313" key="8">
    <source>
        <dbReference type="EMBL" id="MBT9312781.1"/>
    </source>
</evidence>
<dbReference type="SMART" id="SM00823">
    <property type="entry name" value="PKS_PP"/>
    <property type="match status" value="1"/>
</dbReference>
<evidence type="ECO:0000256" key="3">
    <source>
        <dbReference type="ARBA" id="ARBA00022553"/>
    </source>
</evidence>
<protein>
    <submittedName>
        <fullName evidence="8">AMP-binding protein</fullName>
    </submittedName>
</protein>
<evidence type="ECO:0000256" key="2">
    <source>
        <dbReference type="ARBA" id="ARBA00022450"/>
    </source>
</evidence>
<evidence type="ECO:0000256" key="1">
    <source>
        <dbReference type="ARBA" id="ARBA00006432"/>
    </source>
</evidence>
<dbReference type="Gene3D" id="3.30.300.30">
    <property type="match status" value="1"/>
</dbReference>
<keyword evidence="9" id="KW-1185">Reference proteome</keyword>
<keyword evidence="3" id="KW-0597">Phosphoprotein</keyword>
<dbReference type="PANTHER" id="PTHR43201">
    <property type="entry name" value="ACYL-COA SYNTHETASE"/>
    <property type="match status" value="1"/>
</dbReference>
<dbReference type="Pfam" id="PF13193">
    <property type="entry name" value="AMP-binding_C"/>
    <property type="match status" value="1"/>
</dbReference>
<dbReference type="InterPro" id="IPR009081">
    <property type="entry name" value="PP-bd_ACP"/>
</dbReference>
<keyword evidence="4" id="KW-0436">Ligase</keyword>
<feature type="domain" description="Carrier" evidence="7">
    <location>
        <begin position="512"/>
        <end position="587"/>
    </location>
</feature>
<dbReference type="InterPro" id="IPR025110">
    <property type="entry name" value="AMP-bd_C"/>
</dbReference>
<reference evidence="8 9" key="1">
    <citation type="journal article" date="2021" name="Mar. Drugs">
        <title>Genome Reduction and Secondary Metabolism of the Marine Sponge-Associated Cyanobacterium Leptothoe.</title>
        <authorList>
            <person name="Konstantinou D."/>
            <person name="Popin R.V."/>
            <person name="Fewer D.P."/>
            <person name="Sivonen K."/>
            <person name="Gkelis S."/>
        </authorList>
    </citation>
    <scope>NUCLEOTIDE SEQUENCE [LARGE SCALE GENOMIC DNA]</scope>
    <source>
        <strain evidence="8 9">TAU-MAC 1615</strain>
    </source>
</reference>
<dbReference type="Pfam" id="PF00501">
    <property type="entry name" value="AMP-binding"/>
    <property type="match status" value="1"/>
</dbReference>
<dbReference type="InterPro" id="IPR020806">
    <property type="entry name" value="PKS_PP-bd"/>
</dbReference>
<keyword evidence="6" id="KW-0067">ATP-binding</keyword>
<proteinExistence type="inferred from homology"/>
<dbReference type="Gene3D" id="3.40.50.12780">
    <property type="entry name" value="N-terminal domain of ligase-like"/>
    <property type="match status" value="1"/>
</dbReference>
<dbReference type="InterPro" id="IPR045851">
    <property type="entry name" value="AMP-bd_C_sf"/>
</dbReference>
<comment type="similarity">
    <text evidence="1">Belongs to the ATP-dependent AMP-binding enzyme family.</text>
</comment>
<dbReference type="RefSeq" id="WP_407659193.1">
    <property type="nucleotide sequence ID" value="NZ_JADOER010000009.1"/>
</dbReference>
<accession>A0ABS5Y569</accession>
<sequence length="616" mass="66368">MERNVVAIIQALDEQCISPNRSNLLFKGLYEQVITVVGQLRGFGINRNDRVAVALPNGPEAAVAFLAISSGATYAPLNPNYRAPEYEFYLKDLAAKALIVQPGVAAPAKDVAQQLGIPVIELLPRLDAAAGIFELSIPTSTVPETPDFAEPDDTALILHTSGTTSRPKMVPLSHCNLCISAQNVKTALALTETDRCLNVMPLFHIHGLIGALLSSMAAGASVVCTPGFYAPKFLGWLGNHQPTWYSAVPTMHQQILGRAATHTTPIKPLRLVRSSSAPLPPQIMAELEQVFNAPVIESYGMTEASHQMASNPLPPNQRKPGSVGVASGPDVQIMDEQGNLLPTGEVGEVVIQGDNVTHGYENNLNANATAFTNGWFRTGDLGYLDTDGYLFLKGRIKEIINRAGEKISPREVDEVLLDHPAIEQVVTFAAPHTLLGEDVAVAVVLKAGASVSEQTLKEFAAERLADFKVPRVVLFLDEIPKGPTGKRQRIGLAEKLGLTASDPTEDRPAYAAPQTPIEETLVDIWAEVLGISPIGVSDNFFQLGGDSILAAQIINRVRAELQVELSFLIFFQQPTIANIAIAITQLQAKTVDSDEMIKLLAELESLSDDDIQQLVK</sequence>
<comment type="caution">
    <text evidence="8">The sequence shown here is derived from an EMBL/GenBank/DDBJ whole genome shotgun (WGS) entry which is preliminary data.</text>
</comment>
<dbReference type="Pfam" id="PF00550">
    <property type="entry name" value="PP-binding"/>
    <property type="match status" value="1"/>
</dbReference>
<dbReference type="InterPro" id="IPR045310">
    <property type="entry name" value="Pcs60-like"/>
</dbReference>
<dbReference type="InterPro" id="IPR042099">
    <property type="entry name" value="ANL_N_sf"/>
</dbReference>
<dbReference type="InterPro" id="IPR036736">
    <property type="entry name" value="ACP-like_sf"/>
</dbReference>
<evidence type="ECO:0000256" key="6">
    <source>
        <dbReference type="ARBA" id="ARBA00022840"/>
    </source>
</evidence>
<organism evidence="8 9">
    <name type="scientific">Leptothoe kymatousa TAU-MAC 1615</name>
    <dbReference type="NCBI Taxonomy" id="2364775"/>
    <lineage>
        <taxon>Bacteria</taxon>
        <taxon>Bacillati</taxon>
        <taxon>Cyanobacteriota</taxon>
        <taxon>Cyanophyceae</taxon>
        <taxon>Nodosilineales</taxon>
        <taxon>Cymatolegaceae</taxon>
        <taxon>Leptothoe</taxon>
        <taxon>Leptothoe kymatousa</taxon>
    </lineage>
</organism>
<name>A0ABS5Y569_9CYAN</name>
<keyword evidence="2" id="KW-0596">Phosphopantetheine</keyword>
<dbReference type="SUPFAM" id="SSF56801">
    <property type="entry name" value="Acetyl-CoA synthetase-like"/>
    <property type="match status" value="1"/>
</dbReference>
<dbReference type="InterPro" id="IPR000873">
    <property type="entry name" value="AMP-dep_synth/lig_dom"/>
</dbReference>
<dbReference type="PROSITE" id="PS50075">
    <property type="entry name" value="CARRIER"/>
    <property type="match status" value="1"/>
</dbReference>
<dbReference type="PROSITE" id="PS00455">
    <property type="entry name" value="AMP_BINDING"/>
    <property type="match status" value="1"/>
</dbReference>
<dbReference type="PANTHER" id="PTHR43201:SF5">
    <property type="entry name" value="MEDIUM-CHAIN ACYL-COA LIGASE ACSF2, MITOCHONDRIAL"/>
    <property type="match status" value="1"/>
</dbReference>
<gene>
    <name evidence="8" type="ORF">IXB28_11230</name>
</gene>
<evidence type="ECO:0000259" key="7">
    <source>
        <dbReference type="PROSITE" id="PS50075"/>
    </source>
</evidence>
<evidence type="ECO:0000313" key="9">
    <source>
        <dbReference type="Proteomes" id="UP001196661"/>
    </source>
</evidence>
<evidence type="ECO:0000256" key="5">
    <source>
        <dbReference type="ARBA" id="ARBA00022741"/>
    </source>
</evidence>
<dbReference type="PROSITE" id="PS00012">
    <property type="entry name" value="PHOSPHOPANTETHEINE"/>
    <property type="match status" value="1"/>
</dbReference>